<dbReference type="SUPFAM" id="SSF46785">
    <property type="entry name" value="Winged helix' DNA-binding domain"/>
    <property type="match status" value="1"/>
</dbReference>
<dbReference type="InterPro" id="IPR053173">
    <property type="entry name" value="SAM-binding_MTase"/>
</dbReference>
<evidence type="ECO:0000313" key="4">
    <source>
        <dbReference type="Proteomes" id="UP000219482"/>
    </source>
</evidence>
<evidence type="ECO:0000259" key="1">
    <source>
        <dbReference type="Pfam" id="PF13847"/>
    </source>
</evidence>
<dbReference type="GO" id="GO:0032259">
    <property type="term" value="P:methylation"/>
    <property type="evidence" value="ECO:0007669"/>
    <property type="project" value="UniProtKB-KW"/>
</dbReference>
<dbReference type="PANTHER" id="PTHR45128">
    <property type="entry name" value="METHYLTRANSFERASE TYPE 11"/>
    <property type="match status" value="1"/>
</dbReference>
<organism evidence="3 4">
    <name type="scientific">Blastococcus haudaquaticus</name>
    <dbReference type="NCBI Taxonomy" id="1938745"/>
    <lineage>
        <taxon>Bacteria</taxon>
        <taxon>Bacillati</taxon>
        <taxon>Actinomycetota</taxon>
        <taxon>Actinomycetes</taxon>
        <taxon>Geodermatophilales</taxon>
        <taxon>Geodermatophilaceae</taxon>
        <taxon>Blastococcus</taxon>
    </lineage>
</organism>
<dbReference type="InterPro" id="IPR036390">
    <property type="entry name" value="WH_DNA-bd_sf"/>
</dbReference>
<dbReference type="CDD" id="cd02440">
    <property type="entry name" value="AdoMet_MTases"/>
    <property type="match status" value="1"/>
</dbReference>
<dbReference type="AlphaFoldDB" id="A0A286GRB7"/>
<dbReference type="Proteomes" id="UP000219482">
    <property type="component" value="Unassembled WGS sequence"/>
</dbReference>
<dbReference type="Gene3D" id="3.40.50.150">
    <property type="entry name" value="Vaccinia Virus protein VP39"/>
    <property type="match status" value="1"/>
</dbReference>
<keyword evidence="4" id="KW-1185">Reference proteome</keyword>
<reference evidence="4" key="1">
    <citation type="submission" date="2017-09" db="EMBL/GenBank/DDBJ databases">
        <authorList>
            <person name="Varghese N."/>
            <person name="Submissions S."/>
        </authorList>
    </citation>
    <scope>NUCLEOTIDE SEQUENCE [LARGE SCALE GENOMIC DNA]</scope>
    <source>
        <strain evidence="4">DSM 44270</strain>
    </source>
</reference>
<dbReference type="InterPro" id="IPR025714">
    <property type="entry name" value="Methyltranfer_dom"/>
</dbReference>
<dbReference type="EMBL" id="OCNK01000002">
    <property type="protein sequence ID" value="SOD98111.1"/>
    <property type="molecule type" value="Genomic_DNA"/>
</dbReference>
<gene>
    <name evidence="3" type="ORF">SAMN06272739_1733</name>
</gene>
<dbReference type="GO" id="GO:0008168">
    <property type="term" value="F:methyltransferase activity"/>
    <property type="evidence" value="ECO:0007669"/>
    <property type="project" value="UniProtKB-KW"/>
</dbReference>
<dbReference type="SUPFAM" id="SSF53335">
    <property type="entry name" value="S-adenosyl-L-methionine-dependent methyltransferases"/>
    <property type="match status" value="1"/>
</dbReference>
<dbReference type="PANTHER" id="PTHR45128:SF2">
    <property type="entry name" value="METHYLTRANSFERASE DOMAIN-CONTAINING PROTEIN"/>
    <property type="match status" value="1"/>
</dbReference>
<dbReference type="OrthoDB" id="9801363at2"/>
<keyword evidence="3" id="KW-0489">Methyltransferase</keyword>
<dbReference type="RefSeq" id="WP_097183493.1">
    <property type="nucleotide sequence ID" value="NZ_OCNK01000002.1"/>
</dbReference>
<feature type="domain" description="Methyltransferase" evidence="1">
    <location>
        <begin position="189"/>
        <end position="296"/>
    </location>
</feature>
<protein>
    <submittedName>
        <fullName evidence="3">Methyltransferase domain-containing protein</fullName>
    </submittedName>
</protein>
<sequence>MTTTELPAAALPTAPPTTRPIDPEKLMGFVVRAVDEVGASLNTALVVMGDALGYYRTMADGAPVTPPELAERTGTDEHYAREWLAAQAAGSYVEYDPATRSYTLPAEQAAALTDETSPAYLPGFFQIAHGTVRDAAAVIGAARSGDGIGWHAHNGDVHVGCERFFRTMYNAHLIGEWLPALDGVVDKLERGATVADVGCGHGASTVLMARHFPRSTFVGSDYHEGSIAIARQRAEQAGVGDRVRFEVAPATAYSGAGFDLVTMFDCLHDMGDPVGAARHVKETLAADGTWMIVEPMAGDHVEDNLNPVGRAYYGFSTLLCTPASLSQDVGLALGTQAGPARIRDVATAAGFGRFRPAANTPFNNVLEVRP</sequence>
<evidence type="ECO:0000313" key="3">
    <source>
        <dbReference type="EMBL" id="SOD98111.1"/>
    </source>
</evidence>
<dbReference type="InterPro" id="IPR048711">
    <property type="entry name" value="WHD_Rv2258c"/>
</dbReference>
<accession>A0A286GRB7</accession>
<keyword evidence="3" id="KW-0808">Transferase</keyword>
<dbReference type="Pfam" id="PF13847">
    <property type="entry name" value="Methyltransf_31"/>
    <property type="match status" value="1"/>
</dbReference>
<proteinExistence type="predicted"/>
<dbReference type="InterPro" id="IPR029063">
    <property type="entry name" value="SAM-dependent_MTases_sf"/>
</dbReference>
<evidence type="ECO:0000259" key="2">
    <source>
        <dbReference type="Pfam" id="PF21320"/>
    </source>
</evidence>
<feature type="domain" description="S-adenosylmethionine-dependent methyltransferase Rv2258c-like winged HTH" evidence="2">
    <location>
        <begin position="45"/>
        <end position="113"/>
    </location>
</feature>
<name>A0A286GRB7_9ACTN</name>
<dbReference type="Pfam" id="PF21320">
    <property type="entry name" value="WHD_Rv2258c"/>
    <property type="match status" value="1"/>
</dbReference>